<dbReference type="STRING" id="56804.BAE46_09510"/>
<evidence type="ECO:0000313" key="1">
    <source>
        <dbReference type="EMBL" id="GAB55764.1"/>
    </source>
</evidence>
<sequence length="39" mass="4383">MGQASGYYTFAGHLKWTPVILLGYAARIVTHLTLNAHYF</sequence>
<dbReference type="Proteomes" id="UP000053586">
    <property type="component" value="Unassembled WGS sequence"/>
</dbReference>
<proteinExistence type="predicted"/>
<reference evidence="1 2" key="1">
    <citation type="journal article" date="2012" name="J. Bacteriol.">
        <title>Genome sequence of proteorhodopsin-containing sea ice bacterium Glaciecola punicea ACAM 611T.</title>
        <authorList>
            <person name="Qin Q.-L."/>
            <person name="Xie B.-B."/>
            <person name="Shu Y.-L."/>
            <person name="Rong J.-C."/>
            <person name="Zhao D.-L."/>
            <person name="Zhang X.-Y."/>
            <person name="Chen X.-L."/>
            <person name="Zhou B.-C."/>
            <person name="Zhanga Y.-Z."/>
        </authorList>
    </citation>
    <scope>NUCLEOTIDE SEQUENCE [LARGE SCALE GENOMIC DNA]</scope>
    <source>
        <strain evidence="1 2">ACAM 611</strain>
    </source>
</reference>
<keyword evidence="2" id="KW-1185">Reference proteome</keyword>
<name>H5TBT7_9ALTE</name>
<evidence type="ECO:0000313" key="2">
    <source>
        <dbReference type="Proteomes" id="UP000053586"/>
    </source>
</evidence>
<accession>H5TBT7</accession>
<dbReference type="AlphaFoldDB" id="H5TBT7"/>
<reference evidence="1 2" key="2">
    <citation type="journal article" date="2017" name="Antonie Van Leeuwenhoek">
        <title>Rhizobium rhizosphaerae sp. nov., a novel species isolated from rice rhizosphere.</title>
        <authorList>
            <person name="Zhao J.J."/>
            <person name="Zhang J."/>
            <person name="Zhang R.J."/>
            <person name="Zhang C.W."/>
            <person name="Yin H.Q."/>
            <person name="Zhang X.X."/>
        </authorList>
    </citation>
    <scope>NUCLEOTIDE SEQUENCE [LARGE SCALE GENOMIC DNA]</scope>
    <source>
        <strain evidence="1 2">ACAM 611</strain>
    </source>
</reference>
<dbReference type="eggNOG" id="COG1055">
    <property type="taxonomic scope" value="Bacteria"/>
</dbReference>
<organism evidence="1 2">
    <name type="scientific">Glaciecola punicea ACAM 611</name>
    <dbReference type="NCBI Taxonomy" id="1121923"/>
    <lineage>
        <taxon>Bacteria</taxon>
        <taxon>Pseudomonadati</taxon>
        <taxon>Pseudomonadota</taxon>
        <taxon>Gammaproteobacteria</taxon>
        <taxon>Alteromonadales</taxon>
        <taxon>Alteromonadaceae</taxon>
        <taxon>Glaciecola</taxon>
    </lineage>
</organism>
<dbReference type="EMBL" id="BAET01000014">
    <property type="protein sequence ID" value="GAB55764.1"/>
    <property type="molecule type" value="Genomic_DNA"/>
</dbReference>
<gene>
    <name evidence="1" type="ORF">GPUN_1647</name>
</gene>
<comment type="caution">
    <text evidence="1">The sequence shown here is derived from an EMBL/GenBank/DDBJ whole genome shotgun (WGS) entry which is preliminary data.</text>
</comment>
<protein>
    <submittedName>
        <fullName evidence="1">Uncharacterized protein</fullName>
    </submittedName>
</protein>